<organism evidence="13 14">
    <name type="scientific">Serendipita indica (strain DSM 11827)</name>
    <name type="common">Root endophyte fungus</name>
    <name type="synonym">Piriformospora indica</name>
    <dbReference type="NCBI Taxonomy" id="1109443"/>
    <lineage>
        <taxon>Eukaryota</taxon>
        <taxon>Fungi</taxon>
        <taxon>Dikarya</taxon>
        <taxon>Basidiomycota</taxon>
        <taxon>Agaricomycotina</taxon>
        <taxon>Agaricomycetes</taxon>
        <taxon>Sebacinales</taxon>
        <taxon>Serendipitaceae</taxon>
        <taxon>Serendipita</taxon>
    </lineage>
</organism>
<evidence type="ECO:0000256" key="2">
    <source>
        <dbReference type="ARBA" id="ARBA00004613"/>
    </source>
</evidence>
<dbReference type="Gene3D" id="3.20.20.80">
    <property type="entry name" value="Glycosidases"/>
    <property type="match status" value="1"/>
</dbReference>
<dbReference type="InterPro" id="IPR001223">
    <property type="entry name" value="Glyco_hydro18_cat"/>
</dbReference>
<accession>G4T7D4</accession>
<dbReference type="STRING" id="1109443.G4T7D4"/>
<dbReference type="GO" id="GO:0005576">
    <property type="term" value="C:extracellular region"/>
    <property type="evidence" value="ECO:0007669"/>
    <property type="project" value="UniProtKB-SubCell"/>
</dbReference>
<sequence length="314" mass="35697">MNVRSTLRSAARLLIASSSFVNWGIYGRKYPPQNIPAKDLTHILYAFANVQADSGTVIMSDKWADEDIHYPGDSWEDTGRNLYGCLKQINLLKKEHRHLKLLLSIGGWTYSPNFHNVVINPALRANFVNSAIRILEDYGFDGLDIDYEYPNNHEQARGYVDLLRELRHGLDRHAYQQGVDYKYPLTASYMLIAAPCGSSNYEKLFAREMDQYLSFWNLMYDYAGSWDTVANHQANIRGPPINTTMAVDWYKAQGIHPSKLIIGMPLYGRSFMNTNGPGHPFNDVGQGSWERGSYDYRALPLPGATVFVTLPPLY</sequence>
<comment type="subcellular location">
    <subcellularLocation>
        <location evidence="2">Secreted</location>
    </subcellularLocation>
</comment>
<keyword evidence="4" id="KW-0964">Secreted</keyword>
<dbReference type="SUPFAM" id="SSF54556">
    <property type="entry name" value="Chitinase insertion domain"/>
    <property type="match status" value="1"/>
</dbReference>
<evidence type="ECO:0000256" key="6">
    <source>
        <dbReference type="ARBA" id="ARBA00023024"/>
    </source>
</evidence>
<dbReference type="GO" id="GO:0008843">
    <property type="term" value="F:endochitinase activity"/>
    <property type="evidence" value="ECO:0007669"/>
    <property type="project" value="UniProtKB-EC"/>
</dbReference>
<dbReference type="SMART" id="SM00636">
    <property type="entry name" value="Glyco_18"/>
    <property type="match status" value="1"/>
</dbReference>
<comment type="catalytic activity">
    <reaction evidence="1">
        <text>Random endo-hydrolysis of N-acetyl-beta-D-glucosaminide (1-&gt;4)-beta-linkages in chitin and chitodextrins.</text>
        <dbReference type="EC" id="3.2.1.14"/>
    </reaction>
</comment>
<dbReference type="InterPro" id="IPR029070">
    <property type="entry name" value="Chitinase_insertion_sf"/>
</dbReference>
<evidence type="ECO:0000313" key="13">
    <source>
        <dbReference type="EMBL" id="CCA67248.1"/>
    </source>
</evidence>
<dbReference type="OMA" id="SYPESKY"/>
<evidence type="ECO:0000256" key="10">
    <source>
        <dbReference type="RuleBase" id="RU000489"/>
    </source>
</evidence>
<dbReference type="eggNOG" id="KOG2806">
    <property type="taxonomic scope" value="Eukaryota"/>
</dbReference>
<evidence type="ECO:0000256" key="11">
    <source>
        <dbReference type="RuleBase" id="RU004453"/>
    </source>
</evidence>
<name>G4T7D4_SERID</name>
<dbReference type="PANTHER" id="PTHR11177">
    <property type="entry name" value="CHITINASE"/>
    <property type="match status" value="1"/>
</dbReference>
<dbReference type="AlphaFoldDB" id="G4T7D4"/>
<dbReference type="EMBL" id="CAFZ01000011">
    <property type="protein sequence ID" value="CCA67248.1"/>
    <property type="molecule type" value="Genomic_DNA"/>
</dbReference>
<comment type="similarity">
    <text evidence="11">Belongs to the glycosyl hydrolase 18 family.</text>
</comment>
<evidence type="ECO:0000256" key="7">
    <source>
        <dbReference type="ARBA" id="ARBA00023277"/>
    </source>
</evidence>
<dbReference type="InParanoid" id="G4T7D4"/>
<reference evidence="13 14" key="1">
    <citation type="journal article" date="2011" name="PLoS Pathog.">
        <title>Endophytic Life Strategies Decoded by Genome and Transcriptome Analyses of the Mutualistic Root Symbiont Piriformospora indica.</title>
        <authorList>
            <person name="Zuccaro A."/>
            <person name="Lahrmann U."/>
            <person name="Guldener U."/>
            <person name="Langen G."/>
            <person name="Pfiffi S."/>
            <person name="Biedenkopf D."/>
            <person name="Wong P."/>
            <person name="Samans B."/>
            <person name="Grimm C."/>
            <person name="Basiewicz M."/>
            <person name="Murat C."/>
            <person name="Martin F."/>
            <person name="Kogel K.H."/>
        </authorList>
    </citation>
    <scope>NUCLEOTIDE SEQUENCE [LARGE SCALE GENOMIC DNA]</scope>
    <source>
        <strain evidence="13 14">DSM 11827</strain>
    </source>
</reference>
<keyword evidence="9" id="KW-0624">Polysaccharide degradation</keyword>
<protein>
    <recommendedName>
        <fullName evidence="3">chitinase</fullName>
        <ecNumber evidence="3">3.2.1.14</ecNumber>
    </recommendedName>
</protein>
<dbReference type="SUPFAM" id="SSF51445">
    <property type="entry name" value="(Trans)glycosidases"/>
    <property type="match status" value="1"/>
</dbReference>
<evidence type="ECO:0000256" key="8">
    <source>
        <dbReference type="ARBA" id="ARBA00023295"/>
    </source>
</evidence>
<evidence type="ECO:0000256" key="1">
    <source>
        <dbReference type="ARBA" id="ARBA00000822"/>
    </source>
</evidence>
<keyword evidence="14" id="KW-1185">Reference proteome</keyword>
<comment type="caution">
    <text evidence="13">The sequence shown here is derived from an EMBL/GenBank/DDBJ whole genome shotgun (WGS) entry which is preliminary data.</text>
</comment>
<evidence type="ECO:0000256" key="3">
    <source>
        <dbReference type="ARBA" id="ARBA00012729"/>
    </source>
</evidence>
<dbReference type="InterPro" id="IPR050314">
    <property type="entry name" value="Glycosyl_Hydrlase_18"/>
</dbReference>
<proteinExistence type="inferred from homology"/>
<evidence type="ECO:0000313" key="14">
    <source>
        <dbReference type="Proteomes" id="UP000007148"/>
    </source>
</evidence>
<keyword evidence="5 10" id="KW-0378">Hydrolase</keyword>
<dbReference type="OrthoDB" id="76388at2759"/>
<dbReference type="PROSITE" id="PS51910">
    <property type="entry name" value="GH18_2"/>
    <property type="match status" value="1"/>
</dbReference>
<dbReference type="Gene3D" id="3.10.50.10">
    <property type="match status" value="1"/>
</dbReference>
<dbReference type="PANTHER" id="PTHR11177:SF317">
    <property type="entry name" value="CHITINASE 12-RELATED"/>
    <property type="match status" value="1"/>
</dbReference>
<dbReference type="FunFam" id="3.20.20.80:FF:000075">
    <property type="entry name" value="Sporulation-specific chitinase"/>
    <property type="match status" value="1"/>
</dbReference>
<evidence type="ECO:0000259" key="12">
    <source>
        <dbReference type="PROSITE" id="PS51910"/>
    </source>
</evidence>
<dbReference type="InterPro" id="IPR001579">
    <property type="entry name" value="Glyco_hydro_18_chit_AS"/>
</dbReference>
<dbReference type="InterPro" id="IPR011583">
    <property type="entry name" value="Chitinase_II/V-like_cat"/>
</dbReference>
<keyword evidence="7" id="KW-0119">Carbohydrate metabolism</keyword>
<gene>
    <name evidence="13" type="ORF">PIIN_11727</name>
</gene>
<evidence type="ECO:0000256" key="4">
    <source>
        <dbReference type="ARBA" id="ARBA00022525"/>
    </source>
</evidence>
<dbReference type="HOGENOM" id="CLU_002833_1_2_1"/>
<dbReference type="GO" id="GO:0008061">
    <property type="term" value="F:chitin binding"/>
    <property type="evidence" value="ECO:0007669"/>
    <property type="project" value="InterPro"/>
</dbReference>
<dbReference type="GO" id="GO:0000272">
    <property type="term" value="P:polysaccharide catabolic process"/>
    <property type="evidence" value="ECO:0007669"/>
    <property type="project" value="UniProtKB-KW"/>
</dbReference>
<keyword evidence="8 10" id="KW-0326">Glycosidase</keyword>
<dbReference type="PROSITE" id="PS01095">
    <property type="entry name" value="GH18_1"/>
    <property type="match status" value="1"/>
</dbReference>
<feature type="domain" description="GH18" evidence="12">
    <location>
        <begin position="14"/>
        <end position="314"/>
    </location>
</feature>
<keyword evidence="6" id="KW-0146">Chitin degradation</keyword>
<dbReference type="GO" id="GO:0006032">
    <property type="term" value="P:chitin catabolic process"/>
    <property type="evidence" value="ECO:0007669"/>
    <property type="project" value="UniProtKB-KW"/>
</dbReference>
<dbReference type="CDD" id="cd06548">
    <property type="entry name" value="GH18_chitinase"/>
    <property type="match status" value="1"/>
</dbReference>
<evidence type="ECO:0000256" key="5">
    <source>
        <dbReference type="ARBA" id="ARBA00022801"/>
    </source>
</evidence>
<dbReference type="Proteomes" id="UP000007148">
    <property type="component" value="Unassembled WGS sequence"/>
</dbReference>
<dbReference type="Pfam" id="PF00704">
    <property type="entry name" value="Glyco_hydro_18"/>
    <property type="match status" value="1"/>
</dbReference>
<dbReference type="EC" id="3.2.1.14" evidence="3"/>
<dbReference type="InterPro" id="IPR017853">
    <property type="entry name" value="GH"/>
</dbReference>
<evidence type="ECO:0000256" key="9">
    <source>
        <dbReference type="ARBA" id="ARBA00023326"/>
    </source>
</evidence>